<protein>
    <submittedName>
        <fullName evidence="3">DUF2147 domain-containing protein</fullName>
    </submittedName>
</protein>
<dbReference type="PANTHER" id="PTHR36919">
    <property type="entry name" value="BLR1215 PROTEIN"/>
    <property type="match status" value="1"/>
</dbReference>
<dbReference type="Gene3D" id="2.40.128.520">
    <property type="match status" value="1"/>
</dbReference>
<dbReference type="Pfam" id="PF09917">
    <property type="entry name" value="DUF2147"/>
    <property type="match status" value="1"/>
</dbReference>
<dbReference type="InterPro" id="IPR019223">
    <property type="entry name" value="DUF2147"/>
</dbReference>
<evidence type="ECO:0000313" key="3">
    <source>
        <dbReference type="EMBL" id="GAA4417613.1"/>
    </source>
</evidence>
<evidence type="ECO:0000259" key="2">
    <source>
        <dbReference type="Pfam" id="PF09917"/>
    </source>
</evidence>
<organism evidence="3 4">
    <name type="scientific">Nibrella viscosa</name>
    <dbReference type="NCBI Taxonomy" id="1084524"/>
    <lineage>
        <taxon>Bacteria</taxon>
        <taxon>Pseudomonadati</taxon>
        <taxon>Bacteroidota</taxon>
        <taxon>Cytophagia</taxon>
        <taxon>Cytophagales</taxon>
        <taxon>Spirosomataceae</taxon>
        <taxon>Nibrella</taxon>
    </lineage>
</organism>
<accession>A0ABP8KWR6</accession>
<dbReference type="EMBL" id="BAABHB010000015">
    <property type="protein sequence ID" value="GAA4417613.1"/>
    <property type="molecule type" value="Genomic_DNA"/>
</dbReference>
<dbReference type="PANTHER" id="PTHR36919:SF2">
    <property type="entry name" value="BLL6627 PROTEIN"/>
    <property type="match status" value="1"/>
</dbReference>
<comment type="caution">
    <text evidence="3">The sequence shown here is derived from an EMBL/GenBank/DDBJ whole genome shotgun (WGS) entry which is preliminary data.</text>
</comment>
<dbReference type="Proteomes" id="UP001500936">
    <property type="component" value="Unassembled WGS sequence"/>
</dbReference>
<feature type="signal peptide" evidence="1">
    <location>
        <begin position="1"/>
        <end position="24"/>
    </location>
</feature>
<evidence type="ECO:0000313" key="4">
    <source>
        <dbReference type="Proteomes" id="UP001500936"/>
    </source>
</evidence>
<evidence type="ECO:0000256" key="1">
    <source>
        <dbReference type="SAM" id="SignalP"/>
    </source>
</evidence>
<name>A0ABP8KWR6_9BACT</name>
<keyword evidence="1" id="KW-0732">Signal</keyword>
<gene>
    <name evidence="3" type="ORF">GCM10023187_50200</name>
</gene>
<proteinExistence type="predicted"/>
<feature type="domain" description="DUF2147" evidence="2">
    <location>
        <begin position="32"/>
        <end position="149"/>
    </location>
</feature>
<feature type="chain" id="PRO_5046300111" evidence="1">
    <location>
        <begin position="25"/>
        <end position="151"/>
    </location>
</feature>
<sequence length="151" mass="17487">MNIGRCSLWLLVLLVSLTSFTAAADDEDAVVGRWLSPKKKNQIDIYRRGDRYYGKLVWMQEPYDPATQKPKTDRNNPDERLRQRPILNLDIMSSFRYGGDKVWTNGQIYNPEDGKTYSCELTLKNPNTLEVRGYMLGMSFLGKTSVWTRVK</sequence>
<keyword evidence="4" id="KW-1185">Reference proteome</keyword>
<dbReference type="RefSeq" id="WP_345270805.1">
    <property type="nucleotide sequence ID" value="NZ_BAABHB010000015.1"/>
</dbReference>
<reference evidence="4" key="1">
    <citation type="journal article" date="2019" name="Int. J. Syst. Evol. Microbiol.">
        <title>The Global Catalogue of Microorganisms (GCM) 10K type strain sequencing project: providing services to taxonomists for standard genome sequencing and annotation.</title>
        <authorList>
            <consortium name="The Broad Institute Genomics Platform"/>
            <consortium name="The Broad Institute Genome Sequencing Center for Infectious Disease"/>
            <person name="Wu L."/>
            <person name="Ma J."/>
        </authorList>
    </citation>
    <scope>NUCLEOTIDE SEQUENCE [LARGE SCALE GENOMIC DNA]</scope>
    <source>
        <strain evidence="4">JCM 17925</strain>
    </source>
</reference>